<feature type="transmembrane region" description="Helical" evidence="9">
    <location>
        <begin position="343"/>
        <end position="361"/>
    </location>
</feature>
<evidence type="ECO:0000256" key="2">
    <source>
        <dbReference type="ARBA" id="ARBA00022448"/>
    </source>
</evidence>
<gene>
    <name evidence="11" type="ORF">F7310_07855</name>
</gene>
<feature type="domain" description="Major facilitator superfamily (MFS) profile" evidence="10">
    <location>
        <begin position="17"/>
        <end position="474"/>
    </location>
</feature>
<dbReference type="Pfam" id="PF00854">
    <property type="entry name" value="PTR2"/>
    <property type="match status" value="1"/>
</dbReference>
<dbReference type="PROSITE" id="PS50850">
    <property type="entry name" value="MFS"/>
    <property type="match status" value="1"/>
</dbReference>
<dbReference type="InterPro" id="IPR020846">
    <property type="entry name" value="MFS_dom"/>
</dbReference>
<comment type="similarity">
    <text evidence="8">Belongs to the major facilitator superfamily. Proton-dependent oligopeptide transporter (POT/PTR) (TC 2.A.17) family.</text>
</comment>
<dbReference type="NCBIfam" id="TIGR00924">
    <property type="entry name" value="yjdL_sub1_fam"/>
    <property type="match status" value="1"/>
</dbReference>
<dbReference type="GO" id="GO:0005886">
    <property type="term" value="C:plasma membrane"/>
    <property type="evidence" value="ECO:0007669"/>
    <property type="project" value="UniProtKB-SubCell"/>
</dbReference>
<keyword evidence="12" id="KW-1185">Reference proteome</keyword>
<dbReference type="KEGG" id="frx:F7310_07855"/>
<dbReference type="InterPro" id="IPR005279">
    <property type="entry name" value="Dipep/tripep_permease"/>
</dbReference>
<feature type="transmembrane region" description="Helical" evidence="9">
    <location>
        <begin position="113"/>
        <end position="135"/>
    </location>
</feature>
<keyword evidence="6 9" id="KW-1133">Transmembrane helix</keyword>
<dbReference type="AlphaFoldDB" id="A0A1L4BTV3"/>
<dbReference type="PANTHER" id="PTHR23517">
    <property type="entry name" value="RESISTANCE PROTEIN MDTM, PUTATIVE-RELATED-RELATED"/>
    <property type="match status" value="1"/>
</dbReference>
<keyword evidence="5" id="KW-0571">Peptide transport</keyword>
<dbReference type="CDD" id="cd17346">
    <property type="entry name" value="MFS_DtpA_like"/>
    <property type="match status" value="1"/>
</dbReference>
<feature type="transmembrane region" description="Helical" evidence="9">
    <location>
        <begin position="55"/>
        <end position="75"/>
    </location>
</feature>
<dbReference type="EMBL" id="CP016796">
    <property type="protein sequence ID" value="API87280.1"/>
    <property type="molecule type" value="Genomic_DNA"/>
</dbReference>
<dbReference type="Proteomes" id="UP000184222">
    <property type="component" value="Chromosome"/>
</dbReference>
<reference evidence="11 12" key="1">
    <citation type="journal article" date="2016" name="Appl. Environ. Microbiol.">
        <title>Whole genome relationships among Francisella bacteria of diverse origin define new species and provide specific regions for detection.</title>
        <authorList>
            <person name="Challacombe J.F."/>
            <person name="Petersen J.M."/>
            <person name="Gallegos-Graves V."/>
            <person name="Hodge D."/>
            <person name="Pillai S."/>
            <person name="Kuske C.R."/>
        </authorList>
    </citation>
    <scope>NUCLEOTIDE SEQUENCE [LARGE SCALE GENOMIC DNA]</scope>
    <source>
        <strain evidence="12">TX07-7310</strain>
    </source>
</reference>
<feature type="transmembrane region" description="Helical" evidence="9">
    <location>
        <begin position="147"/>
        <end position="168"/>
    </location>
</feature>
<dbReference type="InterPro" id="IPR000109">
    <property type="entry name" value="POT_fam"/>
</dbReference>
<dbReference type="InterPro" id="IPR018456">
    <property type="entry name" value="PTR2_symporter_CS"/>
</dbReference>
<keyword evidence="7 9" id="KW-0472">Membrane</keyword>
<keyword evidence="3" id="KW-1003">Cell membrane</keyword>
<evidence type="ECO:0000259" key="10">
    <source>
        <dbReference type="PROSITE" id="PS50850"/>
    </source>
</evidence>
<proteinExistence type="inferred from homology"/>
<protein>
    <submittedName>
        <fullName evidence="11">MFS transporter</fullName>
    </submittedName>
</protein>
<dbReference type="GO" id="GO:1904680">
    <property type="term" value="F:peptide transmembrane transporter activity"/>
    <property type="evidence" value="ECO:0007669"/>
    <property type="project" value="InterPro"/>
</dbReference>
<evidence type="ECO:0000313" key="11">
    <source>
        <dbReference type="EMBL" id="API87280.1"/>
    </source>
</evidence>
<evidence type="ECO:0000313" key="12">
    <source>
        <dbReference type="Proteomes" id="UP000184222"/>
    </source>
</evidence>
<feature type="transmembrane region" description="Helical" evidence="9">
    <location>
        <begin position="30"/>
        <end position="49"/>
    </location>
</feature>
<feature type="transmembrane region" description="Helical" evidence="9">
    <location>
        <begin position="82"/>
        <end position="101"/>
    </location>
</feature>
<accession>A0A1L4BTV3</accession>
<dbReference type="SUPFAM" id="SSF103473">
    <property type="entry name" value="MFS general substrate transporter"/>
    <property type="match status" value="1"/>
</dbReference>
<dbReference type="RefSeq" id="WP_072713041.1">
    <property type="nucleotide sequence ID" value="NZ_CP016796.1"/>
</dbReference>
<keyword evidence="4 8" id="KW-0812">Transmembrane</keyword>
<dbReference type="PROSITE" id="PS01023">
    <property type="entry name" value="PTR2_2"/>
    <property type="match status" value="1"/>
</dbReference>
<evidence type="ECO:0000256" key="7">
    <source>
        <dbReference type="ARBA" id="ARBA00023136"/>
    </source>
</evidence>
<dbReference type="GO" id="GO:0006857">
    <property type="term" value="P:oligopeptide transport"/>
    <property type="evidence" value="ECO:0007669"/>
    <property type="project" value="InterPro"/>
</dbReference>
<feature type="transmembrane region" description="Helical" evidence="9">
    <location>
        <begin position="406"/>
        <end position="433"/>
    </location>
</feature>
<evidence type="ECO:0000256" key="3">
    <source>
        <dbReference type="ARBA" id="ARBA00022475"/>
    </source>
</evidence>
<dbReference type="OrthoDB" id="9772725at2"/>
<evidence type="ECO:0000256" key="5">
    <source>
        <dbReference type="ARBA" id="ARBA00022856"/>
    </source>
</evidence>
<dbReference type="InterPro" id="IPR050171">
    <property type="entry name" value="MFS_Transporters"/>
</dbReference>
<sequence>MKTYKRDIHDQVEERKVLSITALAEFAERYGYYVVQSLLIFFLIERFGISQETSASLVGTTLAMIYISAIVGGYIAERFLGYYRSGLLGSVMMLLGFFLLASTTSESALCLGLSFICISSGLIKSNMAAFIGRFYDRSSFDNSRRDFGFNIFYMGINLGGFLGLVLAMSLKDHFGYGVAFYSSMVVNFVMLIFLSIGYRFINKHMMEVQITITTIVRVMLILFLYITLLFYVFNSPDVANFSVLASVIISLFVLLFSVRKSSWNRVFVATIFFSLSIVYWALYFQMFISLLLFTEYAVKEYLLNSSQLLSVVSVTILLFAVVMGKLWIFLGRKGYMTNDIDKFNLAFVIMTVSFLVILMFIHATPVATKVSPFAFIVGYFLIGISELCLSAIGLSLITKIAPKGFVALYMGIWLITLGVGGKLGGLISSYFYIPENNVVLAKTNIADALDTFVVTAVIVSLSILLIRKYVNKYVG</sequence>
<dbReference type="PANTHER" id="PTHR23517:SF15">
    <property type="entry name" value="PROTON-DEPENDENT OLIGOPEPTIDE FAMILY TRANSPORT PROTEIN"/>
    <property type="match status" value="1"/>
</dbReference>
<feature type="transmembrane region" description="Helical" evidence="9">
    <location>
        <begin position="239"/>
        <end position="259"/>
    </location>
</feature>
<feature type="transmembrane region" description="Helical" evidence="9">
    <location>
        <begin position="373"/>
        <end position="394"/>
    </location>
</feature>
<evidence type="ECO:0000256" key="1">
    <source>
        <dbReference type="ARBA" id="ARBA00004651"/>
    </source>
</evidence>
<evidence type="ECO:0000256" key="9">
    <source>
        <dbReference type="SAM" id="Phobius"/>
    </source>
</evidence>
<feature type="transmembrane region" description="Helical" evidence="9">
    <location>
        <begin position="266"/>
        <end position="288"/>
    </location>
</feature>
<feature type="transmembrane region" description="Helical" evidence="9">
    <location>
        <begin position="445"/>
        <end position="466"/>
    </location>
</feature>
<dbReference type="InterPro" id="IPR036259">
    <property type="entry name" value="MFS_trans_sf"/>
</dbReference>
<keyword evidence="5" id="KW-0653">Protein transport</keyword>
<name>A0A1L4BTV3_9GAMM</name>
<keyword evidence="2 8" id="KW-0813">Transport</keyword>
<evidence type="ECO:0000256" key="4">
    <source>
        <dbReference type="ARBA" id="ARBA00022692"/>
    </source>
</evidence>
<feature type="transmembrane region" description="Helical" evidence="9">
    <location>
        <begin position="308"/>
        <end position="331"/>
    </location>
</feature>
<dbReference type="Gene3D" id="1.20.1250.20">
    <property type="entry name" value="MFS general substrate transporter like domains"/>
    <property type="match status" value="1"/>
</dbReference>
<comment type="subcellular location">
    <subcellularLocation>
        <location evidence="1">Cell membrane</location>
        <topology evidence="1">Multi-pass membrane protein</topology>
    </subcellularLocation>
    <subcellularLocation>
        <location evidence="8">Membrane</location>
        <topology evidence="8">Multi-pass membrane protein</topology>
    </subcellularLocation>
</comment>
<feature type="transmembrane region" description="Helical" evidence="9">
    <location>
        <begin position="174"/>
        <end position="198"/>
    </location>
</feature>
<organism evidence="11 12">
    <name type="scientific">Francisella uliginis</name>
    <dbReference type="NCBI Taxonomy" id="573570"/>
    <lineage>
        <taxon>Bacteria</taxon>
        <taxon>Pseudomonadati</taxon>
        <taxon>Pseudomonadota</taxon>
        <taxon>Gammaproteobacteria</taxon>
        <taxon>Thiotrichales</taxon>
        <taxon>Francisellaceae</taxon>
        <taxon>Francisella</taxon>
    </lineage>
</organism>
<evidence type="ECO:0000256" key="6">
    <source>
        <dbReference type="ARBA" id="ARBA00022989"/>
    </source>
</evidence>
<dbReference type="STRING" id="573570.F7310_07855"/>
<feature type="transmembrane region" description="Helical" evidence="9">
    <location>
        <begin position="210"/>
        <end position="233"/>
    </location>
</feature>
<evidence type="ECO:0000256" key="8">
    <source>
        <dbReference type="RuleBase" id="RU003755"/>
    </source>
</evidence>